<evidence type="ECO:0000313" key="3">
    <source>
        <dbReference type="Proteomes" id="UP000001017"/>
    </source>
</evidence>
<dbReference type="HOGENOM" id="CLU_182726_0_0_2"/>
<reference evidence="2 3" key="1">
    <citation type="journal article" date="1999" name="Proc. Jpn. Acad.">
        <title>Determination of the complete genomic DNA sequence of Thermoplasma volvanium GSS1.</title>
        <authorList>
            <person name="Kawashima T."/>
            <person name="Yamamoto Y."/>
            <person name="Aramaki H."/>
            <person name="Nunoshiba T."/>
            <person name="Kawamoto T."/>
            <person name="Watanabe K."/>
            <person name="Yamazaki M."/>
            <person name="Kanehori K."/>
            <person name="Amano N."/>
            <person name="Ohya Y."/>
            <person name="Makino K."/>
            <person name="Suzuki M."/>
        </authorList>
    </citation>
    <scope>NUCLEOTIDE SEQUENCE [LARGE SCALE GENOMIC DNA]</scope>
    <source>
        <strain evidence="3">ATCC 51530 / DSM 4299 / JCM 9571 / NBRC 15438 / GSS1</strain>
    </source>
</reference>
<feature type="domain" description="ABM" evidence="1">
    <location>
        <begin position="1"/>
        <end position="65"/>
    </location>
</feature>
<reference evidence="2 3" key="2">
    <citation type="journal article" date="2000" name="Proc. Natl. Acad. Sci. U.S.A.">
        <title>Archaeal adaptation to higher temperatures revealed by genomic sequence of Thermoplasma volcanium.</title>
        <authorList>
            <person name="Kawashima T."/>
            <person name="Amano N."/>
            <person name="Koike H."/>
            <person name="Makino S."/>
            <person name="Higuchi S."/>
            <person name="Kawashima-Ohya Y."/>
            <person name="Watanabe K."/>
            <person name="Yamazaki M."/>
            <person name="Kanehori K."/>
            <person name="Kawamoto T."/>
            <person name="Nunoshiba T."/>
            <person name="Yamamoto Y."/>
            <person name="Aramaki H."/>
            <person name="Makino K."/>
            <person name="Suzuki M."/>
        </authorList>
    </citation>
    <scope>NUCLEOTIDE SEQUENCE [LARGE SCALE GENOMIC DNA]</scope>
    <source>
        <strain evidence="3">ATCC 51530 / DSM 4299 / JCM 9571 / NBRC 15438 / GSS1</strain>
    </source>
</reference>
<evidence type="ECO:0000313" key="2">
    <source>
        <dbReference type="EMBL" id="BAB59793.1"/>
    </source>
</evidence>
<evidence type="ECO:0000259" key="1">
    <source>
        <dbReference type="PROSITE" id="PS51725"/>
    </source>
</evidence>
<sequence length="71" mass="8364">MLKTSSSGIKDVKLYQDVNDKQQYMIFTEWESLESFKNFIASRPFKETTDYGKSILEDTPKNRIFMNETSI</sequence>
<dbReference type="EMBL" id="BA000011">
    <property type="protein sequence ID" value="BAB59793.1"/>
    <property type="molecule type" value="Genomic_DNA"/>
</dbReference>
<dbReference type="InterPro" id="IPR011008">
    <property type="entry name" value="Dimeric_a/b-barrel"/>
</dbReference>
<dbReference type="eggNOG" id="arCOG05403">
    <property type="taxonomic scope" value="Archaea"/>
</dbReference>
<accession>Q97B08</accession>
<dbReference type="SUPFAM" id="SSF54909">
    <property type="entry name" value="Dimeric alpha+beta barrel"/>
    <property type="match status" value="1"/>
</dbReference>
<dbReference type="InterPro" id="IPR007138">
    <property type="entry name" value="ABM_dom"/>
</dbReference>
<keyword evidence="3" id="KW-1185">Reference proteome</keyword>
<proteinExistence type="predicted"/>
<protein>
    <recommendedName>
        <fullName evidence="1">ABM domain-containing protein</fullName>
    </recommendedName>
</protein>
<dbReference type="KEGG" id="tvo:TVG0645988"/>
<organism evidence="2 3">
    <name type="scientific">Thermoplasma volcanium (strain ATCC 51530 / DSM 4299 / JCM 9571 / NBRC 15438 / GSS1)</name>
    <dbReference type="NCBI Taxonomy" id="273116"/>
    <lineage>
        <taxon>Archaea</taxon>
        <taxon>Methanobacteriati</taxon>
        <taxon>Thermoplasmatota</taxon>
        <taxon>Thermoplasmata</taxon>
        <taxon>Thermoplasmatales</taxon>
        <taxon>Thermoplasmataceae</taxon>
        <taxon>Thermoplasma</taxon>
    </lineage>
</organism>
<dbReference type="Pfam" id="PF03992">
    <property type="entry name" value="ABM"/>
    <property type="match status" value="1"/>
</dbReference>
<dbReference type="PaxDb" id="273116-14324867"/>
<gene>
    <name evidence="2" type="ORF">TVG0645988</name>
</gene>
<dbReference type="Proteomes" id="UP000001017">
    <property type="component" value="Chromosome"/>
</dbReference>
<name>Q97B08_THEVO</name>
<dbReference type="Gene3D" id="3.30.70.100">
    <property type="match status" value="1"/>
</dbReference>
<dbReference type="PROSITE" id="PS51725">
    <property type="entry name" value="ABM"/>
    <property type="match status" value="1"/>
</dbReference>
<dbReference type="AlphaFoldDB" id="Q97B08"/>
<dbReference type="STRING" id="273116.gene:9381439"/>